<organism evidence="17 18">
    <name type="scientific">Anas zonorhyncha</name>
    <name type="common">Eastern spot-billed duck</name>
    <dbReference type="NCBI Taxonomy" id="75864"/>
    <lineage>
        <taxon>Eukaryota</taxon>
        <taxon>Metazoa</taxon>
        <taxon>Chordata</taxon>
        <taxon>Craniata</taxon>
        <taxon>Vertebrata</taxon>
        <taxon>Euteleostomi</taxon>
        <taxon>Archelosauria</taxon>
        <taxon>Archosauria</taxon>
        <taxon>Dinosauria</taxon>
        <taxon>Saurischia</taxon>
        <taxon>Theropoda</taxon>
        <taxon>Coelurosauria</taxon>
        <taxon>Aves</taxon>
        <taxon>Neognathae</taxon>
        <taxon>Galloanserae</taxon>
        <taxon>Anseriformes</taxon>
        <taxon>Anatidae</taxon>
        <taxon>Anatinae</taxon>
        <taxon>Anas</taxon>
    </lineage>
</organism>
<dbReference type="Pfam" id="PF19030">
    <property type="entry name" value="TSP1_ADAMTS"/>
    <property type="match status" value="4"/>
</dbReference>
<dbReference type="InterPro" id="IPR024079">
    <property type="entry name" value="MetalloPept_cat_dom_sf"/>
</dbReference>
<dbReference type="InterPro" id="IPR013273">
    <property type="entry name" value="ADAMTS/ADAMTS-like"/>
</dbReference>
<evidence type="ECO:0000256" key="1">
    <source>
        <dbReference type="ARBA" id="ARBA00004613"/>
    </source>
</evidence>
<feature type="binding site" evidence="12">
    <location>
        <position position="294"/>
    </location>
    <ligand>
        <name>Ca(2+)</name>
        <dbReference type="ChEBI" id="CHEBI:29108"/>
        <label>1</label>
    </ligand>
</feature>
<feature type="active site" evidence="11 14">
    <location>
        <position position="346"/>
    </location>
</feature>
<evidence type="ECO:0000256" key="2">
    <source>
        <dbReference type="ARBA" id="ARBA00022525"/>
    </source>
</evidence>
<keyword evidence="7 12" id="KW-0862">Zinc</keyword>
<dbReference type="Ensembl" id="ENSAZOT00000020252.1">
    <property type="protein sequence ID" value="ENSAZOP00000018853.1"/>
    <property type="gene ID" value="ENSAZOG00000011239.1"/>
</dbReference>
<feature type="disulfide bond" evidence="13">
    <location>
        <begin position="362"/>
        <end position="385"/>
    </location>
</feature>
<dbReference type="InterPro" id="IPR000884">
    <property type="entry name" value="TSP1_rpt"/>
</dbReference>
<dbReference type="GO" id="GO:0031012">
    <property type="term" value="C:extracellular matrix"/>
    <property type="evidence" value="ECO:0007669"/>
    <property type="project" value="TreeGrafter"/>
</dbReference>
<dbReference type="Gene3D" id="2.20.100.10">
    <property type="entry name" value="Thrombospondin type-1 (TSP1) repeat"/>
    <property type="match status" value="3"/>
</dbReference>
<dbReference type="Gene3D" id="2.60.120.290">
    <property type="entry name" value="Spermadhesin, CUB domain"/>
    <property type="match status" value="1"/>
</dbReference>
<dbReference type="PRINTS" id="PR01857">
    <property type="entry name" value="ADAMTSFAMILY"/>
</dbReference>
<reference evidence="17" key="2">
    <citation type="submission" date="2025-09" db="UniProtKB">
        <authorList>
            <consortium name="Ensembl"/>
        </authorList>
    </citation>
    <scope>IDENTIFICATION</scope>
</reference>
<feature type="binding site" evidence="12">
    <location>
        <position position="287"/>
    </location>
    <ligand>
        <name>Ca(2+)</name>
        <dbReference type="ChEBI" id="CHEBI:29108"/>
        <label>2</label>
    </ligand>
</feature>
<dbReference type="FunFam" id="2.20.100.10:FF:000007">
    <property type="entry name" value="Thrombospondin 1"/>
    <property type="match status" value="1"/>
</dbReference>
<keyword evidence="5" id="KW-0677">Repeat</keyword>
<evidence type="ECO:0000259" key="16">
    <source>
        <dbReference type="PROSITE" id="PS50215"/>
    </source>
</evidence>
<keyword evidence="12" id="KW-0106">Calcium</keyword>
<evidence type="ECO:0000256" key="6">
    <source>
        <dbReference type="ARBA" id="ARBA00022801"/>
    </source>
</evidence>
<comment type="subcellular location">
    <subcellularLocation>
        <location evidence="1">Secreted</location>
    </subcellularLocation>
</comment>
<feature type="binding site" evidence="12">
    <location>
        <position position="204"/>
    </location>
    <ligand>
        <name>Ca(2+)</name>
        <dbReference type="ChEBI" id="CHEBI:29108"/>
        <label>2</label>
    </ligand>
</feature>
<keyword evidence="15" id="KW-0812">Transmembrane</keyword>
<dbReference type="GO" id="GO:0006508">
    <property type="term" value="P:proteolysis"/>
    <property type="evidence" value="ECO:0007669"/>
    <property type="project" value="UniProtKB-KW"/>
</dbReference>
<accession>A0A8B9V7F6</accession>
<dbReference type="Pfam" id="PF17771">
    <property type="entry name" value="ADAMTS_CR_2"/>
    <property type="match status" value="1"/>
</dbReference>
<dbReference type="InterPro" id="IPR045371">
    <property type="entry name" value="ADAMTS_CR_3"/>
</dbReference>
<feature type="binding site" evidence="12">
    <location>
        <position position="404"/>
    </location>
    <ligand>
        <name>Ca(2+)</name>
        <dbReference type="ChEBI" id="CHEBI:29108"/>
        <label>2</label>
    </ligand>
</feature>
<feature type="disulfide bond" evidence="13">
    <location>
        <begin position="438"/>
        <end position="463"/>
    </location>
</feature>
<keyword evidence="15" id="KW-1133">Transmembrane helix</keyword>
<sequence>MTSKGTVISWRIIFYKDTNYYICFLCIIISYNCSPCSGFVSFLSVPEFVVAQPTCPCKEEHIELTCQIQHCSIKAWGEIYAFEFLEDHALVSSSFVINQVVNSSFSLLKQFSGNCFAGGKPSLPPGAECRVTYCEGQLVIVITDEEKIHIKPVRNKDMALLKDLGFSSPHILFRSARVGSNTARAGRFPSRLQKRAEGAVKHLELMVIAGPDVYLHHKEDTERYILANLNIGAELLRDASLGGHFRVHLMQMLVLREPEVDVNITTNITSSLISVCEWSKKVNPQNDSDPRHADIVLYVTRFDLELPDGNKELRGVTQLGGVCSSSWSCIITQDTGFDLGVTIAHEIGHSLGIPHDGEGNQCSSNGYIMGSAGNHSGIDLAWSQCSREEFLAFVSTGQTNCLNDLPDMDGSIPGWKPGLYYGADEQCKIAFGSIATACTFADSNVDICKVLSCHVQPGDKSSCTRLLVPLLDGTECGINKWCFKGRCSSLEELNPMAVVHGQWSSWSPFSSCSRSCGGGVVMRQRICNNPRPAFGGRECQGSSIQMEMCNTQACLTTQQDFMAEQCAATNLKPLYLSKETPSFYTWTSAIGFAKGDMQCKHLCRAVGNEFMVSREDSFIDGTRCEQDNPEHHGAFSLCVMGSCRAFGCDGRMDSKKMMDSCKVCGGDNSTCTKVSGSYTEGKAKGVGFCVCIVSLNLTATFAPLAVKVKGEYVVAGKGKISLNVTYPSVLEDRQIKYKVFLTENNLPSLEEVHVDGPTQEEIEIQVYRRYGKEYGNATNPDITYSYFVPKENQAYMWIPQQGSCSVTCGEGEAVVLSLYFLWRWKISQTDECSAVCGTGIAQQNLTCVQLHKGMETVVDDSLCPAEEKPLSVVPCVVNVCPLGWDNVSLLAWLSGSWGLLTDGCVVPRWHYKMGSCSASCGGGVMHKVLYCARETGEKAEEIVADTQCDGLPRPKEQEPCNLEPCPPRWKTIPAGPCSSSCGLGLAVQLVTCVQIHQGKEILLEEHSCPVSEKPLTSIPCVIRRCSYEWSFSEWTECSTSCGNGVQTRQDFCLNSLTHKHVNPIFCRHFPKAIVLRGCFAGPCPEQVVGTGSHGAELQTVTPAMHPTTAATVERQQLDVFLICLCSTGVCGKLFLNATGVINMTGVERNDCTVAIGRPLGEEITLIVLESSLNCSAGEVVLFSGRMMWQTGCKKLPLSLINSRTNTLIVKQRVLLPGNGVVLQYNSRNTTKKYYQDCDKQLFGPRGEIVNPVQSPGQRHEGVCRTFINVAPQHRIAIRALYIDLGSENNQTHFNYILIRDVSTMKTMVFHGRQQFFWQSTGSQAEIEFHENIKEHRTSFWAEYHAAEPK</sequence>
<dbReference type="SUPFAM" id="SSF49854">
    <property type="entry name" value="Spermadhesin, CUB domain"/>
    <property type="match status" value="2"/>
</dbReference>
<evidence type="ECO:0000256" key="12">
    <source>
        <dbReference type="PIRSR" id="PIRSR613273-2"/>
    </source>
</evidence>
<feature type="binding site" evidence="12 14">
    <location>
        <position position="345"/>
    </location>
    <ligand>
        <name>Zn(2+)</name>
        <dbReference type="ChEBI" id="CHEBI:29105"/>
        <note>catalytic</note>
    </ligand>
</feature>
<evidence type="ECO:0000256" key="9">
    <source>
        <dbReference type="ARBA" id="ARBA00023157"/>
    </source>
</evidence>
<dbReference type="CDD" id="cd04273">
    <property type="entry name" value="ZnMc_ADAMTS_like"/>
    <property type="match status" value="1"/>
</dbReference>
<keyword evidence="6" id="KW-0378">Hydrolase</keyword>
<dbReference type="GO" id="GO:0005576">
    <property type="term" value="C:extracellular region"/>
    <property type="evidence" value="ECO:0007669"/>
    <property type="project" value="UniProtKB-SubCell"/>
</dbReference>
<feature type="disulfide bond" evidence="13">
    <location>
        <begin position="427"/>
        <end position="453"/>
    </location>
</feature>
<feature type="disulfide bond" evidence="13">
    <location>
        <begin position="527"/>
        <end position="539"/>
    </location>
</feature>
<dbReference type="Pfam" id="PF00090">
    <property type="entry name" value="TSP_1"/>
    <property type="match status" value="1"/>
</dbReference>
<feature type="binding site" evidence="12">
    <location>
        <position position="404"/>
    </location>
    <ligand>
        <name>Ca(2+)</name>
        <dbReference type="ChEBI" id="CHEBI:29108"/>
        <label>1</label>
    </ligand>
</feature>
<dbReference type="Gene3D" id="2.60.120.830">
    <property type="match status" value="1"/>
</dbReference>
<dbReference type="Pfam" id="PF05986">
    <property type="entry name" value="ADAMTS_spacer1"/>
    <property type="match status" value="1"/>
</dbReference>
<dbReference type="InterPro" id="IPR001590">
    <property type="entry name" value="Peptidase_M12B"/>
</dbReference>
<dbReference type="Gene3D" id="3.40.1620.60">
    <property type="match status" value="1"/>
</dbReference>
<dbReference type="InterPro" id="IPR035914">
    <property type="entry name" value="Sperma_CUB_dom_sf"/>
</dbReference>
<dbReference type="InterPro" id="IPR050439">
    <property type="entry name" value="ADAMTS_ADAMTS-like"/>
</dbReference>
<evidence type="ECO:0000256" key="14">
    <source>
        <dbReference type="PROSITE-ProRule" id="PRU00276"/>
    </source>
</evidence>
<feature type="binding site" evidence="12">
    <location>
        <position position="401"/>
    </location>
    <ligand>
        <name>Ca(2+)</name>
        <dbReference type="ChEBI" id="CHEBI:29108"/>
        <label>1</label>
    </ligand>
</feature>
<keyword evidence="2" id="KW-0964">Secreted</keyword>
<evidence type="ECO:0000256" key="11">
    <source>
        <dbReference type="PIRSR" id="PIRSR613273-1"/>
    </source>
</evidence>
<name>A0A8B9V7F6_9AVES</name>
<feature type="domain" description="Peptidase M12B" evidence="16">
    <location>
        <begin position="201"/>
        <end position="406"/>
    </location>
</feature>
<feature type="transmembrane region" description="Helical" evidence="15">
    <location>
        <begin position="20"/>
        <end position="45"/>
    </location>
</feature>
<evidence type="ECO:0000313" key="18">
    <source>
        <dbReference type="Proteomes" id="UP000694549"/>
    </source>
</evidence>
<feature type="disulfide bond" evidence="13">
    <location>
        <begin position="512"/>
        <end position="549"/>
    </location>
</feature>
<feature type="disulfide bond" evidence="13">
    <location>
        <begin position="276"/>
        <end position="329"/>
    </location>
</feature>
<keyword evidence="18" id="KW-1185">Reference proteome</keyword>
<dbReference type="Gene3D" id="3.40.390.10">
    <property type="entry name" value="Collagenase (Catalytic Domain)"/>
    <property type="match status" value="1"/>
</dbReference>
<dbReference type="InterPro" id="IPR036383">
    <property type="entry name" value="TSP1_rpt_sf"/>
</dbReference>
<feature type="binding site" evidence="12">
    <location>
        <position position="287"/>
    </location>
    <ligand>
        <name>Ca(2+)</name>
        <dbReference type="ChEBI" id="CHEBI:29108"/>
        <label>1</label>
    </ligand>
</feature>
<feature type="disulfide bond" evidence="13">
    <location>
        <begin position="476"/>
        <end position="487"/>
    </location>
</feature>
<dbReference type="SUPFAM" id="SSF55486">
    <property type="entry name" value="Metalloproteases ('zincins'), catalytic domain"/>
    <property type="match status" value="1"/>
</dbReference>
<proteinExistence type="predicted"/>
<dbReference type="SMART" id="SM00209">
    <property type="entry name" value="TSP1"/>
    <property type="match status" value="5"/>
</dbReference>
<dbReference type="InterPro" id="IPR041645">
    <property type="entry name" value="ADAMTS_CR_2"/>
</dbReference>
<dbReference type="SUPFAM" id="SSF82895">
    <property type="entry name" value="TSP-1 type 1 repeat"/>
    <property type="match status" value="5"/>
</dbReference>
<feature type="disulfide bond" evidence="13">
    <location>
        <begin position="516"/>
        <end position="554"/>
    </location>
</feature>
<feature type="binding site" evidence="12">
    <location>
        <position position="204"/>
    </location>
    <ligand>
        <name>Ca(2+)</name>
        <dbReference type="ChEBI" id="CHEBI:29108"/>
        <label>1</label>
    </ligand>
</feature>
<feature type="binding site" evidence="12 14">
    <location>
        <position position="355"/>
    </location>
    <ligand>
        <name>Zn(2+)</name>
        <dbReference type="ChEBI" id="CHEBI:29105"/>
        <note>catalytic</note>
    </ligand>
</feature>
<dbReference type="Pfam" id="PF19236">
    <property type="entry name" value="ADAMTS_CR_3"/>
    <property type="match status" value="1"/>
</dbReference>
<dbReference type="Pfam" id="PF01421">
    <property type="entry name" value="Reprolysin"/>
    <property type="match status" value="1"/>
</dbReference>
<feature type="binding site" evidence="12 14">
    <location>
        <position position="349"/>
    </location>
    <ligand>
        <name>Zn(2+)</name>
        <dbReference type="ChEBI" id="CHEBI:29105"/>
        <note>catalytic</note>
    </ligand>
</feature>
<keyword evidence="8" id="KW-0482">Metalloprotease</keyword>
<evidence type="ECO:0000256" key="8">
    <source>
        <dbReference type="ARBA" id="ARBA00023049"/>
    </source>
</evidence>
<feature type="disulfide bond" evidence="13">
    <location>
        <begin position="323"/>
        <end position="401"/>
    </location>
</feature>
<evidence type="ECO:0000256" key="5">
    <source>
        <dbReference type="ARBA" id="ARBA00022737"/>
    </source>
</evidence>
<dbReference type="PROSITE" id="PS50215">
    <property type="entry name" value="ADAM_MEPRO"/>
    <property type="match status" value="1"/>
</dbReference>
<dbReference type="PANTHER" id="PTHR13723:SF20">
    <property type="entry name" value="A DISINTEGRIN AND METALLOPROTEINASE WITH THROMBOSPONDIN MOTIFS 13"/>
    <property type="match status" value="1"/>
</dbReference>
<evidence type="ECO:0000256" key="4">
    <source>
        <dbReference type="ARBA" id="ARBA00022723"/>
    </source>
</evidence>
<keyword evidence="3" id="KW-0645">Protease</keyword>
<comment type="cofactor">
    <cofactor evidence="12">
        <name>Zn(2+)</name>
        <dbReference type="ChEBI" id="CHEBI:29105"/>
    </cofactor>
    <text evidence="12">Binds 1 zinc ion per subunit.</text>
</comment>
<evidence type="ECO:0000313" key="17">
    <source>
        <dbReference type="Ensembl" id="ENSAZOP00000018853.1"/>
    </source>
</evidence>
<evidence type="ECO:0000256" key="10">
    <source>
        <dbReference type="ARBA" id="ARBA00023180"/>
    </source>
</evidence>
<protein>
    <submittedName>
        <fullName evidence="17">ADAM metallopeptidase with thrombospondin type 1 motif 13</fullName>
    </submittedName>
</protein>
<reference evidence="17" key="1">
    <citation type="submission" date="2025-08" db="UniProtKB">
        <authorList>
            <consortium name="Ensembl"/>
        </authorList>
    </citation>
    <scope>IDENTIFICATION</scope>
</reference>
<keyword evidence="15" id="KW-0472">Membrane</keyword>
<evidence type="ECO:0000256" key="13">
    <source>
        <dbReference type="PIRSR" id="PIRSR613273-3"/>
    </source>
</evidence>
<evidence type="ECO:0000256" key="3">
    <source>
        <dbReference type="ARBA" id="ARBA00022670"/>
    </source>
</evidence>
<dbReference type="PROSITE" id="PS50092">
    <property type="entry name" value="TSP1"/>
    <property type="match status" value="4"/>
</dbReference>
<dbReference type="Proteomes" id="UP000694549">
    <property type="component" value="Unplaced"/>
</dbReference>
<keyword evidence="9 13" id="KW-1015">Disulfide bond</keyword>
<dbReference type="GO" id="GO:0046872">
    <property type="term" value="F:metal ion binding"/>
    <property type="evidence" value="ECO:0007669"/>
    <property type="project" value="UniProtKB-KW"/>
</dbReference>
<evidence type="ECO:0000256" key="15">
    <source>
        <dbReference type="SAM" id="Phobius"/>
    </source>
</evidence>
<keyword evidence="4 12" id="KW-0479">Metal-binding</keyword>
<dbReference type="InterPro" id="IPR010294">
    <property type="entry name" value="ADAMTS_spacer1"/>
</dbReference>
<dbReference type="GO" id="GO:0030198">
    <property type="term" value="P:extracellular matrix organization"/>
    <property type="evidence" value="ECO:0007669"/>
    <property type="project" value="InterPro"/>
</dbReference>
<dbReference type="PANTHER" id="PTHR13723">
    <property type="entry name" value="ADAMTS A DISINTEGRIN AND METALLOPROTEASE WITH THROMBOSPONDIN MOTIFS PROTEASE"/>
    <property type="match status" value="1"/>
</dbReference>
<evidence type="ECO:0000256" key="7">
    <source>
        <dbReference type="ARBA" id="ARBA00022833"/>
    </source>
</evidence>
<dbReference type="GO" id="GO:0004222">
    <property type="term" value="F:metalloendopeptidase activity"/>
    <property type="evidence" value="ECO:0007669"/>
    <property type="project" value="InterPro"/>
</dbReference>
<keyword evidence="10" id="KW-0325">Glycoprotein</keyword>
<feature type="disulfide bond" evidence="13">
    <location>
        <begin position="448"/>
        <end position="482"/>
    </location>
</feature>
<comment type="caution">
    <text evidence="14">Lacks conserved residue(s) required for the propagation of feature annotation.</text>
</comment>